<evidence type="ECO:0000256" key="12">
    <source>
        <dbReference type="HAMAP-Rule" id="MF_00983"/>
    </source>
</evidence>
<evidence type="ECO:0000256" key="2">
    <source>
        <dbReference type="ARBA" id="ARBA00022705"/>
    </source>
</evidence>
<dbReference type="EMBL" id="JACBNQ010000007">
    <property type="protein sequence ID" value="NYB74143.1"/>
    <property type="molecule type" value="Genomic_DNA"/>
</dbReference>
<dbReference type="FunFam" id="3.40.50.300:FF:000489">
    <property type="entry name" value="Primosome assembly protein PriA"/>
    <property type="match status" value="1"/>
</dbReference>
<keyword evidence="7 12" id="KW-0862">Zinc</keyword>
<dbReference type="SMART" id="SM00487">
    <property type="entry name" value="DEXDc"/>
    <property type="match status" value="1"/>
</dbReference>
<dbReference type="InterPro" id="IPR027417">
    <property type="entry name" value="P-loop_NTPase"/>
</dbReference>
<dbReference type="InterPro" id="IPR005259">
    <property type="entry name" value="PriA"/>
</dbReference>
<evidence type="ECO:0000256" key="9">
    <source>
        <dbReference type="ARBA" id="ARBA00023125"/>
    </source>
</evidence>
<evidence type="ECO:0000256" key="5">
    <source>
        <dbReference type="ARBA" id="ARBA00022801"/>
    </source>
</evidence>
<evidence type="ECO:0000256" key="3">
    <source>
        <dbReference type="ARBA" id="ARBA00022723"/>
    </source>
</evidence>
<dbReference type="GO" id="GO:0003677">
    <property type="term" value="F:DNA binding"/>
    <property type="evidence" value="ECO:0007669"/>
    <property type="project" value="UniProtKB-UniRule"/>
</dbReference>
<keyword evidence="9 12" id="KW-0238">DNA-binding</keyword>
<proteinExistence type="inferred from homology"/>
<keyword evidence="2 12" id="KW-0235">DNA replication</keyword>
<dbReference type="GO" id="GO:0005524">
    <property type="term" value="F:ATP binding"/>
    <property type="evidence" value="ECO:0007669"/>
    <property type="project" value="UniProtKB-UniRule"/>
</dbReference>
<dbReference type="Gene3D" id="3.40.1440.60">
    <property type="entry name" value="PriA, 3(prime) DNA-binding domain"/>
    <property type="match status" value="1"/>
</dbReference>
<dbReference type="GO" id="GO:0008270">
    <property type="term" value="F:zinc ion binding"/>
    <property type="evidence" value="ECO:0007669"/>
    <property type="project" value="UniProtKB-UniRule"/>
</dbReference>
<evidence type="ECO:0000256" key="10">
    <source>
        <dbReference type="ARBA" id="ARBA00023235"/>
    </source>
</evidence>
<dbReference type="GO" id="GO:0006302">
    <property type="term" value="P:double-strand break repair"/>
    <property type="evidence" value="ECO:0007669"/>
    <property type="project" value="InterPro"/>
</dbReference>
<dbReference type="GO" id="GO:0006270">
    <property type="term" value="P:DNA replication initiation"/>
    <property type="evidence" value="ECO:0007669"/>
    <property type="project" value="TreeGrafter"/>
</dbReference>
<keyword evidence="16" id="KW-1185">Reference proteome</keyword>
<feature type="binding site" evidence="12">
    <location>
        <position position="546"/>
    </location>
    <ligand>
        <name>Zn(2+)</name>
        <dbReference type="ChEBI" id="CHEBI:29105"/>
        <label>1</label>
    </ligand>
</feature>
<comment type="function">
    <text evidence="12">Initiates the restart of stalled replication forks, which reloads the replicative helicase on sites other than the origin of replication. Recognizes and binds to abandoned replication forks and remodels them to uncover a helicase loading site. Promotes assembly of the primosome at these replication forks.</text>
</comment>
<dbReference type="InterPro" id="IPR040498">
    <property type="entry name" value="PriA_CRR"/>
</dbReference>
<evidence type="ECO:0000256" key="7">
    <source>
        <dbReference type="ARBA" id="ARBA00022833"/>
    </source>
</evidence>
<feature type="domain" description="Helicase C-terminal" evidence="14">
    <location>
        <begin position="538"/>
        <end position="695"/>
    </location>
</feature>
<keyword evidence="4 12" id="KW-0547">Nucleotide-binding</keyword>
<comment type="cofactor">
    <cofactor evidence="12">
        <name>Zn(2+)</name>
        <dbReference type="ChEBI" id="CHEBI:29105"/>
    </cofactor>
    <text evidence="12">Binds 2 zinc ions per subunit.</text>
</comment>
<keyword evidence="3 12" id="KW-0479">Metal-binding</keyword>
<dbReference type="GO" id="GO:1990077">
    <property type="term" value="C:primosome complex"/>
    <property type="evidence" value="ECO:0007669"/>
    <property type="project" value="UniProtKB-UniRule"/>
</dbReference>
<dbReference type="InterPro" id="IPR042115">
    <property type="entry name" value="PriA_3primeBD_sf"/>
</dbReference>
<keyword evidence="5 12" id="KW-0378">Hydrolase</keyword>
<evidence type="ECO:0000256" key="11">
    <source>
        <dbReference type="ARBA" id="ARBA00048988"/>
    </source>
</evidence>
<gene>
    <name evidence="12 15" type="primary">priA</name>
    <name evidence="15" type="ORF">HZF24_08300</name>
</gene>
<dbReference type="InterPro" id="IPR001650">
    <property type="entry name" value="Helicase_C-like"/>
</dbReference>
<keyword evidence="1 12" id="KW-0639">Primosome</keyword>
<protein>
    <recommendedName>
        <fullName evidence="12">Replication restart protein PriA</fullName>
    </recommendedName>
    <alternativeName>
        <fullName evidence="12">ATP-dependent DNA helicase PriA</fullName>
        <ecNumber evidence="12">5.6.2.4</ecNumber>
    </alternativeName>
    <alternativeName>
        <fullName evidence="12">DNA 3'-5' helicase PriA</fullName>
    </alternativeName>
</protein>
<dbReference type="InterPro" id="IPR041236">
    <property type="entry name" value="PriA_C"/>
</dbReference>
<dbReference type="InterPro" id="IPR011545">
    <property type="entry name" value="DEAD/DEAH_box_helicase_dom"/>
</dbReference>
<dbReference type="GO" id="GO:0006269">
    <property type="term" value="P:DNA replication, synthesis of primer"/>
    <property type="evidence" value="ECO:0007669"/>
    <property type="project" value="UniProtKB-KW"/>
</dbReference>
<feature type="binding site" evidence="12">
    <location>
        <position position="533"/>
    </location>
    <ligand>
        <name>Zn(2+)</name>
        <dbReference type="ChEBI" id="CHEBI:29105"/>
        <label>2</label>
    </ligand>
</feature>
<dbReference type="Proteomes" id="UP000611629">
    <property type="component" value="Unassembled WGS sequence"/>
</dbReference>
<sequence>MYKKFVQLILNNNSKSIDQLFTYGVPDALADAVEIGKRVKVNFGNNKHMIDALIVSIDCSCQIPEHKIKTIIDVLDDVPVVSEEMIKLIFWIRERYICKYSDAIRLLIPAAIKYEHNIVVKAKEINNISLSDKEKELYNFIKDNPLELKNLKKHYTYNDIFTVIDNLKDKDAIEIISKDKLKGKEAYEKYVSLIEDKNINEYDINKTKNQVNVINYLKENKLVNIKKLSEDLGISPSVINNLIKKDILKEEYILYQIEEKNVIKNELKLNEEQKNACESIISSDNKVFLLHGVTGSGKTEVYMNIIEHYINENKQSIMLVPEISLTAQTIDRFEKRFGNKIAVFHSKLSKKEKLIQWTKVHNKEVDVVIGARSAVFSPIKDLGAIIIDEEHEDSYISSTSPKYNTIEVAIKMAHNLNSKVVLGSATPSINTYYMAQKGQIEIIELKNRVNNQMPDMKIIDMSSELDKGNNTLISEELYESMKKTLFNKEQAILFLNKRGYSGFVTCKKCGHVVKCDRCDVSMTYHIKGNMLKCHYCGRTKRMMYECPKCGSKKIEQFSAGTQHVERLVKQLFPNAVTERMDVDSMTDRDCYENIYRRFKNGSIDILIGTQMLAKGFDFPNVTTVGVLVADAILNLPFYNASEKTFQLITQVSGRAGRGSKTGNVFIQTYEPNNFIINAAKNNNYELFINEELKLRKEFAFPPFINIINICLISKNEDLVIKTANEKYEEIKEAVKDMVKERSLLLYRPIPHSIYKINDEYRINLFIKASRSKMAELKKILRSVYMDKDIEYIKVSININTDTV</sequence>
<comment type="catalytic activity">
    <reaction evidence="11 12">
        <text>ATP + H2O = ADP + phosphate + H(+)</text>
        <dbReference type="Rhea" id="RHEA:13065"/>
        <dbReference type="ChEBI" id="CHEBI:15377"/>
        <dbReference type="ChEBI" id="CHEBI:15378"/>
        <dbReference type="ChEBI" id="CHEBI:30616"/>
        <dbReference type="ChEBI" id="CHEBI:43474"/>
        <dbReference type="ChEBI" id="CHEBI:456216"/>
        <dbReference type="EC" id="5.6.2.4"/>
    </reaction>
</comment>
<dbReference type="Pfam" id="PF18319">
    <property type="entry name" value="Zn_ribbon_PriA"/>
    <property type="match status" value="1"/>
</dbReference>
<comment type="subunit">
    <text evidence="12">Component of the replication restart primosome.</text>
</comment>
<feature type="binding site" evidence="12">
    <location>
        <position position="515"/>
    </location>
    <ligand>
        <name>Zn(2+)</name>
        <dbReference type="ChEBI" id="CHEBI:29105"/>
        <label>2</label>
    </ligand>
</feature>
<dbReference type="GO" id="GO:0006310">
    <property type="term" value="P:DNA recombination"/>
    <property type="evidence" value="ECO:0007669"/>
    <property type="project" value="InterPro"/>
</dbReference>
<feature type="domain" description="Helicase ATP-binding" evidence="13">
    <location>
        <begin position="279"/>
        <end position="445"/>
    </location>
</feature>
<dbReference type="AlphaFoldDB" id="A0A974BJC7"/>
<dbReference type="GO" id="GO:0016787">
    <property type="term" value="F:hydrolase activity"/>
    <property type="evidence" value="ECO:0007669"/>
    <property type="project" value="UniProtKB-KW"/>
</dbReference>
<dbReference type="Pfam" id="PF00271">
    <property type="entry name" value="Helicase_C"/>
    <property type="match status" value="1"/>
</dbReference>
<feature type="binding site" evidence="12">
    <location>
        <position position="518"/>
    </location>
    <ligand>
        <name>Zn(2+)</name>
        <dbReference type="ChEBI" id="CHEBI:29105"/>
        <label>2</label>
    </ligand>
</feature>
<comment type="catalytic activity">
    <reaction evidence="12">
        <text>Couples ATP hydrolysis with the unwinding of duplex DNA by translocating in the 3'-5' direction.</text>
        <dbReference type="EC" id="5.6.2.4"/>
    </reaction>
</comment>
<dbReference type="PANTHER" id="PTHR30580">
    <property type="entry name" value="PRIMOSOMAL PROTEIN N"/>
    <property type="match status" value="1"/>
</dbReference>
<comment type="caution">
    <text evidence="15">The sequence shown here is derived from an EMBL/GenBank/DDBJ whole genome shotgun (WGS) entry which is preliminary data.</text>
</comment>
<dbReference type="RefSeq" id="WP_179237833.1">
    <property type="nucleotide sequence ID" value="NZ_JACBNQ010000007.1"/>
</dbReference>
<evidence type="ECO:0000256" key="6">
    <source>
        <dbReference type="ARBA" id="ARBA00022806"/>
    </source>
</evidence>
<dbReference type="CDD" id="cd17929">
    <property type="entry name" value="DEXHc_priA"/>
    <property type="match status" value="1"/>
</dbReference>
<keyword evidence="8 12" id="KW-0067">ATP-binding</keyword>
<dbReference type="SMART" id="SM00490">
    <property type="entry name" value="HELICc"/>
    <property type="match status" value="1"/>
</dbReference>
<name>A0A974BJC7_SEDHY</name>
<dbReference type="Pfam" id="PF00270">
    <property type="entry name" value="DEAD"/>
    <property type="match status" value="1"/>
</dbReference>
<evidence type="ECO:0000256" key="4">
    <source>
        <dbReference type="ARBA" id="ARBA00022741"/>
    </source>
</evidence>
<dbReference type="NCBIfam" id="TIGR00595">
    <property type="entry name" value="priA"/>
    <property type="match status" value="1"/>
</dbReference>
<dbReference type="PROSITE" id="PS51192">
    <property type="entry name" value="HELICASE_ATP_BIND_1"/>
    <property type="match status" value="1"/>
</dbReference>
<dbReference type="Pfam" id="PF18074">
    <property type="entry name" value="PriA_C"/>
    <property type="match status" value="1"/>
</dbReference>
<dbReference type="Gene3D" id="3.40.50.300">
    <property type="entry name" value="P-loop containing nucleotide triphosphate hydrolases"/>
    <property type="match status" value="2"/>
</dbReference>
<dbReference type="PROSITE" id="PS51194">
    <property type="entry name" value="HELICASE_CTER"/>
    <property type="match status" value="1"/>
</dbReference>
<organism evidence="15 16">
    <name type="scientific">Sedimentibacter hydroxybenzoicus DSM 7310</name>
    <dbReference type="NCBI Taxonomy" id="1123245"/>
    <lineage>
        <taxon>Bacteria</taxon>
        <taxon>Bacillati</taxon>
        <taxon>Bacillota</taxon>
        <taxon>Tissierellia</taxon>
        <taxon>Sedimentibacter</taxon>
    </lineage>
</organism>
<dbReference type="Pfam" id="PF17764">
    <property type="entry name" value="PriA_3primeBD"/>
    <property type="match status" value="1"/>
</dbReference>
<dbReference type="InterPro" id="IPR041222">
    <property type="entry name" value="PriA_3primeBD"/>
</dbReference>
<dbReference type="NCBIfam" id="NF004066">
    <property type="entry name" value="PRK05580.1-3"/>
    <property type="match status" value="1"/>
</dbReference>
<evidence type="ECO:0000256" key="8">
    <source>
        <dbReference type="ARBA" id="ARBA00022840"/>
    </source>
</evidence>
<feature type="binding site" evidence="12">
    <location>
        <position position="509"/>
    </location>
    <ligand>
        <name>Zn(2+)</name>
        <dbReference type="ChEBI" id="CHEBI:29105"/>
        <label>1</label>
    </ligand>
</feature>
<evidence type="ECO:0000256" key="1">
    <source>
        <dbReference type="ARBA" id="ARBA00022515"/>
    </source>
</evidence>
<feature type="binding site" evidence="12">
    <location>
        <position position="549"/>
    </location>
    <ligand>
        <name>Zn(2+)</name>
        <dbReference type="ChEBI" id="CHEBI:29105"/>
        <label>1</label>
    </ligand>
</feature>
<comment type="similarity">
    <text evidence="12">Belongs to the helicase family. PriA subfamily.</text>
</comment>
<dbReference type="SUPFAM" id="SSF52540">
    <property type="entry name" value="P-loop containing nucleoside triphosphate hydrolases"/>
    <property type="match status" value="2"/>
</dbReference>
<dbReference type="CDD" id="cd18804">
    <property type="entry name" value="SF2_C_priA"/>
    <property type="match status" value="1"/>
</dbReference>
<feature type="binding site" evidence="12">
    <location>
        <position position="506"/>
    </location>
    <ligand>
        <name>Zn(2+)</name>
        <dbReference type="ChEBI" id="CHEBI:29105"/>
        <label>1</label>
    </ligand>
</feature>
<evidence type="ECO:0000259" key="14">
    <source>
        <dbReference type="PROSITE" id="PS51194"/>
    </source>
</evidence>
<keyword evidence="6 12" id="KW-0347">Helicase</keyword>
<dbReference type="HAMAP" id="MF_00983">
    <property type="entry name" value="PriA"/>
    <property type="match status" value="1"/>
</dbReference>
<dbReference type="PANTHER" id="PTHR30580:SF0">
    <property type="entry name" value="PRIMOSOMAL PROTEIN N"/>
    <property type="match status" value="1"/>
</dbReference>
<evidence type="ECO:0000259" key="13">
    <source>
        <dbReference type="PROSITE" id="PS51192"/>
    </source>
</evidence>
<dbReference type="EC" id="5.6.2.4" evidence="12"/>
<feature type="binding site" evidence="12">
    <location>
        <position position="536"/>
    </location>
    <ligand>
        <name>Zn(2+)</name>
        <dbReference type="ChEBI" id="CHEBI:29105"/>
        <label>2</label>
    </ligand>
</feature>
<dbReference type="InterPro" id="IPR014001">
    <property type="entry name" value="Helicase_ATP-bd"/>
</dbReference>
<keyword evidence="10 12" id="KW-0413">Isomerase</keyword>
<evidence type="ECO:0000313" key="16">
    <source>
        <dbReference type="Proteomes" id="UP000611629"/>
    </source>
</evidence>
<accession>A0A974BJC7</accession>
<dbReference type="GO" id="GO:0043138">
    <property type="term" value="F:3'-5' DNA helicase activity"/>
    <property type="evidence" value="ECO:0007669"/>
    <property type="project" value="UniProtKB-EC"/>
</dbReference>
<evidence type="ECO:0000313" key="15">
    <source>
        <dbReference type="EMBL" id="NYB74143.1"/>
    </source>
</evidence>
<reference evidence="15" key="1">
    <citation type="submission" date="2020-07" db="EMBL/GenBank/DDBJ databases">
        <title>Genomic analysis of a strain of Sedimentibacter Hydroxybenzoicus DSM7310.</title>
        <authorList>
            <person name="Ma S."/>
        </authorList>
    </citation>
    <scope>NUCLEOTIDE SEQUENCE</scope>
    <source>
        <strain evidence="15">DSM 7310</strain>
    </source>
</reference>